<reference evidence="1 2" key="1">
    <citation type="submission" date="2015-11" db="EMBL/GenBank/DDBJ databases">
        <title>Genomic analysis of 38 Legionella species identifies large and diverse effector repertoires.</title>
        <authorList>
            <person name="Burstein D."/>
            <person name="Amaro F."/>
            <person name="Zusman T."/>
            <person name="Lifshitz Z."/>
            <person name="Cohen O."/>
            <person name="Gilbert J.A."/>
            <person name="Pupko T."/>
            <person name="Shuman H.A."/>
            <person name="Segal G."/>
        </authorList>
    </citation>
    <scope>NUCLEOTIDE SEQUENCE [LARGE SCALE GENOMIC DNA]</scope>
    <source>
        <strain evidence="1 2">ATCC 51914</strain>
    </source>
</reference>
<comment type="caution">
    <text evidence="1">The sequence shown here is derived from an EMBL/GenBank/DDBJ whole genome shotgun (WGS) entry which is preliminary data.</text>
</comment>
<evidence type="ECO:0000313" key="1">
    <source>
        <dbReference type="EMBL" id="KTD82582.1"/>
    </source>
</evidence>
<dbReference type="RefSeq" id="WP_058479354.1">
    <property type="nucleotide sequence ID" value="NZ_CAAAIQ010000018.1"/>
</dbReference>
<sequence length="109" mass="12353">MKLFKYLIIKVFFLIFFLVNASYAELHDPTKPPVFSETQESNANNEFQLQSIFIGPMRYLAMINGQMVGVGSSIGGARLLAIGKNHVVLLQSGQKKIIYLFGRRLWTAR</sequence>
<protein>
    <recommendedName>
        <fullName evidence="3">MSHA biogenesis protein MshK</fullName>
    </recommendedName>
</protein>
<name>A0A0W1AMP7_9GAMM</name>
<dbReference type="STRING" id="66969.Lwal_0511"/>
<evidence type="ECO:0008006" key="3">
    <source>
        <dbReference type="Google" id="ProtNLM"/>
    </source>
</evidence>
<proteinExistence type="predicted"/>
<accession>A0A0W1AMP7</accession>
<gene>
    <name evidence="1" type="ORF">Lwal_0511</name>
</gene>
<dbReference type="Proteomes" id="UP000054729">
    <property type="component" value="Unassembled WGS sequence"/>
</dbReference>
<dbReference type="EMBL" id="LNZB01000009">
    <property type="protein sequence ID" value="KTD82582.1"/>
    <property type="molecule type" value="Genomic_DNA"/>
</dbReference>
<dbReference type="PATRIC" id="fig|66969.6.peg.548"/>
<dbReference type="OrthoDB" id="5651238at2"/>
<organism evidence="1 2">
    <name type="scientific">Legionella waltersii</name>
    <dbReference type="NCBI Taxonomy" id="66969"/>
    <lineage>
        <taxon>Bacteria</taxon>
        <taxon>Pseudomonadati</taxon>
        <taxon>Pseudomonadota</taxon>
        <taxon>Gammaproteobacteria</taxon>
        <taxon>Legionellales</taxon>
        <taxon>Legionellaceae</taxon>
        <taxon>Legionella</taxon>
    </lineage>
</organism>
<evidence type="ECO:0000313" key="2">
    <source>
        <dbReference type="Proteomes" id="UP000054729"/>
    </source>
</evidence>
<dbReference type="AlphaFoldDB" id="A0A0W1AMP7"/>
<keyword evidence="2" id="KW-1185">Reference proteome</keyword>